<protein>
    <recommendedName>
        <fullName evidence="2">HIT-type domain-containing protein</fullName>
    </recommendedName>
</protein>
<evidence type="ECO:0000313" key="1">
    <source>
        <dbReference type="EMBL" id="SVB56077.1"/>
    </source>
</evidence>
<sequence>MGSKYYHRKLSSKDEKPVCSLCNTISLYYCVMNDKYYCVDHVLGHDENE</sequence>
<name>A0A382F1W9_9ZZZZ</name>
<evidence type="ECO:0008006" key="2">
    <source>
        <dbReference type="Google" id="ProtNLM"/>
    </source>
</evidence>
<gene>
    <name evidence="1" type="ORF">METZ01_LOCUS208931</name>
</gene>
<organism evidence="1">
    <name type="scientific">marine metagenome</name>
    <dbReference type="NCBI Taxonomy" id="408172"/>
    <lineage>
        <taxon>unclassified sequences</taxon>
        <taxon>metagenomes</taxon>
        <taxon>ecological metagenomes</taxon>
    </lineage>
</organism>
<dbReference type="EMBL" id="UINC01047162">
    <property type="protein sequence ID" value="SVB56077.1"/>
    <property type="molecule type" value="Genomic_DNA"/>
</dbReference>
<reference evidence="1" key="1">
    <citation type="submission" date="2018-05" db="EMBL/GenBank/DDBJ databases">
        <authorList>
            <person name="Lanie J.A."/>
            <person name="Ng W.-L."/>
            <person name="Kazmierczak K.M."/>
            <person name="Andrzejewski T.M."/>
            <person name="Davidsen T.M."/>
            <person name="Wayne K.J."/>
            <person name="Tettelin H."/>
            <person name="Glass J.I."/>
            <person name="Rusch D."/>
            <person name="Podicherti R."/>
            <person name="Tsui H.-C.T."/>
            <person name="Winkler M.E."/>
        </authorList>
    </citation>
    <scope>NUCLEOTIDE SEQUENCE</scope>
</reference>
<accession>A0A382F1W9</accession>
<dbReference type="AlphaFoldDB" id="A0A382F1W9"/>
<proteinExistence type="predicted"/>